<evidence type="ECO:0000259" key="2">
    <source>
        <dbReference type="Pfam" id="PF01757"/>
    </source>
</evidence>
<dbReference type="InterPro" id="IPR002656">
    <property type="entry name" value="Acyl_transf_3_dom"/>
</dbReference>
<keyword evidence="3" id="KW-0808">Transferase</keyword>
<name>A0A370X2J0_9GAMM</name>
<dbReference type="InterPro" id="IPR050879">
    <property type="entry name" value="Acyltransferase_3"/>
</dbReference>
<evidence type="ECO:0000256" key="1">
    <source>
        <dbReference type="SAM" id="Phobius"/>
    </source>
</evidence>
<keyword evidence="1" id="KW-1133">Transmembrane helix</keyword>
<feature type="transmembrane region" description="Helical" evidence="1">
    <location>
        <begin position="320"/>
        <end position="339"/>
    </location>
</feature>
<keyword evidence="1" id="KW-0472">Membrane</keyword>
<organism evidence="3 4">
    <name type="scientific">Dyella psychrodurans</name>
    <dbReference type="NCBI Taxonomy" id="1927960"/>
    <lineage>
        <taxon>Bacteria</taxon>
        <taxon>Pseudomonadati</taxon>
        <taxon>Pseudomonadota</taxon>
        <taxon>Gammaproteobacteria</taxon>
        <taxon>Lysobacterales</taxon>
        <taxon>Rhodanobacteraceae</taxon>
        <taxon>Dyella</taxon>
    </lineage>
</organism>
<accession>A0A370X2J0</accession>
<feature type="transmembrane region" description="Helical" evidence="1">
    <location>
        <begin position="223"/>
        <end position="242"/>
    </location>
</feature>
<feature type="transmembrane region" description="Helical" evidence="1">
    <location>
        <begin position="193"/>
        <end position="211"/>
    </location>
</feature>
<proteinExistence type="predicted"/>
<protein>
    <submittedName>
        <fullName evidence="3">Acyltransferase</fullName>
    </submittedName>
</protein>
<feature type="transmembrane region" description="Helical" evidence="1">
    <location>
        <begin position="66"/>
        <end position="87"/>
    </location>
</feature>
<dbReference type="PANTHER" id="PTHR23028:SF53">
    <property type="entry name" value="ACYL_TRANSF_3 DOMAIN-CONTAINING PROTEIN"/>
    <property type="match status" value="1"/>
</dbReference>
<dbReference type="PANTHER" id="PTHR23028">
    <property type="entry name" value="ACETYLTRANSFERASE"/>
    <property type="match status" value="1"/>
</dbReference>
<keyword evidence="3" id="KW-0012">Acyltransferase</keyword>
<feature type="transmembrane region" description="Helical" evidence="1">
    <location>
        <begin position="108"/>
        <end position="132"/>
    </location>
</feature>
<dbReference type="RefSeq" id="WP_115478675.1">
    <property type="nucleotide sequence ID" value="NZ_QRBF01000005.1"/>
</dbReference>
<feature type="transmembrane region" description="Helical" evidence="1">
    <location>
        <begin position="168"/>
        <end position="188"/>
    </location>
</feature>
<evidence type="ECO:0000313" key="4">
    <source>
        <dbReference type="Proteomes" id="UP000255334"/>
    </source>
</evidence>
<dbReference type="GO" id="GO:0016020">
    <property type="term" value="C:membrane"/>
    <property type="evidence" value="ECO:0007669"/>
    <property type="project" value="TreeGrafter"/>
</dbReference>
<dbReference type="EMBL" id="QRBF01000005">
    <property type="protein sequence ID" value="RDS82500.1"/>
    <property type="molecule type" value="Genomic_DNA"/>
</dbReference>
<keyword evidence="4" id="KW-1185">Reference proteome</keyword>
<dbReference type="GO" id="GO:0009103">
    <property type="term" value="P:lipopolysaccharide biosynthetic process"/>
    <property type="evidence" value="ECO:0007669"/>
    <property type="project" value="TreeGrafter"/>
</dbReference>
<feature type="transmembrane region" description="Helical" evidence="1">
    <location>
        <begin position="351"/>
        <end position="372"/>
    </location>
</feature>
<keyword evidence="1" id="KW-0812">Transmembrane</keyword>
<gene>
    <name evidence="3" type="ORF">DWU99_13905</name>
</gene>
<feature type="transmembrane region" description="Helical" evidence="1">
    <location>
        <begin position="254"/>
        <end position="274"/>
    </location>
</feature>
<reference evidence="3 4" key="1">
    <citation type="submission" date="2018-07" db="EMBL/GenBank/DDBJ databases">
        <title>Dyella monticola sp. nov. and Dyella psychrodurans sp. nov. isolated from monsoon evergreen broad-leaved forest soil of Dinghu Mountain, China.</title>
        <authorList>
            <person name="Gao Z."/>
            <person name="Qiu L."/>
        </authorList>
    </citation>
    <scope>NUCLEOTIDE SEQUENCE [LARGE SCALE GENOMIC DNA]</scope>
    <source>
        <strain evidence="3 4">4MSK11</strain>
    </source>
</reference>
<evidence type="ECO:0000313" key="3">
    <source>
        <dbReference type="EMBL" id="RDS82500.1"/>
    </source>
</evidence>
<dbReference type="AlphaFoldDB" id="A0A370X2J0"/>
<dbReference type="GO" id="GO:0016747">
    <property type="term" value="F:acyltransferase activity, transferring groups other than amino-acyl groups"/>
    <property type="evidence" value="ECO:0007669"/>
    <property type="project" value="InterPro"/>
</dbReference>
<dbReference type="Proteomes" id="UP000255334">
    <property type="component" value="Unassembled WGS sequence"/>
</dbReference>
<dbReference type="OrthoDB" id="9767863at2"/>
<feature type="transmembrane region" description="Helical" evidence="1">
    <location>
        <begin position="280"/>
        <end position="299"/>
    </location>
</feature>
<feature type="domain" description="Acyltransferase 3" evidence="2">
    <location>
        <begin position="22"/>
        <end position="363"/>
    </location>
</feature>
<dbReference type="Pfam" id="PF01757">
    <property type="entry name" value="Acyl_transf_3"/>
    <property type="match status" value="1"/>
</dbReference>
<comment type="caution">
    <text evidence="3">The sequence shown here is derived from an EMBL/GenBank/DDBJ whole genome shotgun (WGS) entry which is preliminary data.</text>
</comment>
<sequence>MERMSVGAGKGVEAGSLGPRNPGIDLLRGLSILLVVLHHIGLRIPLKHGVLADYVPVFLLNAINYNGYESVFVFFVISGFLITGNALQRWGGLNRVDARAFYVRRFARIAPCLFVLLAVLSVLHLSGVHHYVIQREGQNLPRALLSAVGLHLNWYEGHYGYLPGNWDVLWSLSIEEAFYLGFPLACLLVRRTWMLALMLIVLALSLPWTHAALASNEVWQEKAYLPGMAAIATGVLGALIARRWQPNRRWVMRTWIEVGCLGLAAILFIEEWLWPTLHDACLLLLTVSVMCLLIGLQWRQSAGAWRAWRGLNWLRSFGRLSYEIYLSHMFVVTAAVRLFHLWSGDMKWGVLWYLPTVPLCWLLGYLVARVISVPSERWIRARWLKSPATSMPAVPVVASVESA</sequence>